<organism evidence="2 3">
    <name type="scientific">Mycobacterium phage Henu3</name>
    <dbReference type="NCBI Taxonomy" id="2492961"/>
    <lineage>
        <taxon>Viruses</taxon>
        <taxon>Duplodnaviria</taxon>
        <taxon>Heunggongvirae</taxon>
        <taxon>Uroviricota</taxon>
        <taxon>Caudoviricetes</taxon>
        <taxon>Weiservirinae</taxon>
        <taxon>Fionnbharthvirus</taxon>
        <taxon>Fionnbharthvirus henu3</taxon>
    </lineage>
</organism>
<dbReference type="EMBL" id="MK224497">
    <property type="protein sequence ID" value="QAU05029.1"/>
    <property type="molecule type" value="Genomic_DNA"/>
</dbReference>
<protein>
    <submittedName>
        <fullName evidence="2">Uncharacterized protein</fullName>
    </submittedName>
</protein>
<feature type="region of interest" description="Disordered" evidence="1">
    <location>
        <begin position="1"/>
        <end position="85"/>
    </location>
</feature>
<feature type="compositionally biased region" description="Low complexity" evidence="1">
    <location>
        <begin position="21"/>
        <end position="59"/>
    </location>
</feature>
<name>A0A410T860_9CAUD</name>
<evidence type="ECO:0000256" key="1">
    <source>
        <dbReference type="SAM" id="MobiDB-lite"/>
    </source>
</evidence>
<proteinExistence type="predicted"/>
<sequence>MKITPFGPSFVELPPVEPSHADSPSARTSAPATAASFRAALTTPARSGRPARRSPAAPGTQRRGRPPTAAPPTPRRRAGYRAQPC</sequence>
<dbReference type="Proteomes" id="UP000290904">
    <property type="component" value="Segment"/>
</dbReference>
<reference evidence="2 3" key="1">
    <citation type="submission" date="2018-11" db="EMBL/GenBank/DDBJ databases">
        <authorList>
            <person name="Teng T."/>
        </authorList>
    </citation>
    <scope>NUCLEOTIDE SEQUENCE [LARGE SCALE GENOMIC DNA]</scope>
</reference>
<evidence type="ECO:0000313" key="3">
    <source>
        <dbReference type="Proteomes" id="UP000290904"/>
    </source>
</evidence>
<accession>A0A410T860</accession>
<keyword evidence="3" id="KW-1185">Reference proteome</keyword>
<evidence type="ECO:0000313" key="2">
    <source>
        <dbReference type="EMBL" id="QAU05029.1"/>
    </source>
</evidence>
<gene>
    <name evidence="2" type="ORF">Henu3_gp104</name>
</gene>